<evidence type="ECO:0000313" key="4">
    <source>
        <dbReference type="Proteomes" id="UP000642809"/>
    </source>
</evidence>
<accession>A0A8J3G6M8</accession>
<keyword evidence="4" id="KW-1185">Reference proteome</keyword>
<sequence length="300" mass="34959">MSKLTSLIRQTEIIKLAKRKAFDWETLDKHLARKGEELGHELCISKRTFNRDLSEIASLFGIDISFDFKTALYSIVPGDSSEENTHLLEAFDMLQVFGQQRKVPSYLLFEQRKARGTEHLTPILAAIQQQQLIAIHYEKYWMGQFQDRTLQPLALKEFKRRWYLLALDEGKVFKVFGLDRIRNLDILQERFQTLQNMDFERYFQDVFGIINTPGNPVEDVILTFTEFKGRYIKSLPLHPSQEILVDDGKLLTIGLRVKIEYELVAEILSHGDEVRVDAPERLKEMVKKKVENVIKGILLT</sequence>
<evidence type="ECO:0000259" key="2">
    <source>
        <dbReference type="Pfam" id="PF25583"/>
    </source>
</evidence>
<feature type="domain" description="WYL" evidence="1">
    <location>
        <begin position="118"/>
        <end position="185"/>
    </location>
</feature>
<name>A0A8J3G6M8_9BACT</name>
<dbReference type="PANTHER" id="PTHR34580">
    <property type="match status" value="1"/>
</dbReference>
<dbReference type="RefSeq" id="WP_189585256.1">
    <property type="nucleotide sequence ID" value="NZ_BMYF01000024.1"/>
</dbReference>
<dbReference type="PROSITE" id="PS52050">
    <property type="entry name" value="WYL"/>
    <property type="match status" value="1"/>
</dbReference>
<dbReference type="AlphaFoldDB" id="A0A8J3G6M8"/>
<dbReference type="EMBL" id="BMYF01000024">
    <property type="protein sequence ID" value="GHB49467.1"/>
    <property type="molecule type" value="Genomic_DNA"/>
</dbReference>
<reference evidence="3" key="2">
    <citation type="submission" date="2020-09" db="EMBL/GenBank/DDBJ databases">
        <authorList>
            <person name="Sun Q."/>
            <person name="Kim S."/>
        </authorList>
    </citation>
    <scope>NUCLEOTIDE SEQUENCE</scope>
    <source>
        <strain evidence="3">KCTC 23224</strain>
    </source>
</reference>
<feature type="domain" description="WCX" evidence="2">
    <location>
        <begin position="217"/>
        <end position="292"/>
    </location>
</feature>
<dbReference type="InterPro" id="IPR026881">
    <property type="entry name" value="WYL_dom"/>
</dbReference>
<gene>
    <name evidence="3" type="ORF">GCM10008106_32730</name>
</gene>
<dbReference type="PANTHER" id="PTHR34580:SF9">
    <property type="entry name" value="SLL5097 PROTEIN"/>
    <property type="match status" value="1"/>
</dbReference>
<dbReference type="InterPro" id="IPR051534">
    <property type="entry name" value="CBASS_pafABC_assoc_protein"/>
</dbReference>
<proteinExistence type="predicted"/>
<evidence type="ECO:0000259" key="1">
    <source>
        <dbReference type="Pfam" id="PF13280"/>
    </source>
</evidence>
<dbReference type="InterPro" id="IPR057727">
    <property type="entry name" value="WCX_dom"/>
</dbReference>
<dbReference type="Proteomes" id="UP000642809">
    <property type="component" value="Unassembled WGS sequence"/>
</dbReference>
<comment type="caution">
    <text evidence="3">The sequence shown here is derived from an EMBL/GenBank/DDBJ whole genome shotgun (WGS) entry which is preliminary data.</text>
</comment>
<dbReference type="Pfam" id="PF13280">
    <property type="entry name" value="WYL"/>
    <property type="match status" value="1"/>
</dbReference>
<organism evidence="3 4">
    <name type="scientific">Mongoliitalea lutea</name>
    <dbReference type="NCBI Taxonomy" id="849756"/>
    <lineage>
        <taxon>Bacteria</taxon>
        <taxon>Pseudomonadati</taxon>
        <taxon>Bacteroidota</taxon>
        <taxon>Cytophagia</taxon>
        <taxon>Cytophagales</taxon>
        <taxon>Cyclobacteriaceae</taxon>
        <taxon>Mongoliitalea</taxon>
    </lineage>
</organism>
<protein>
    <submittedName>
        <fullName evidence="3">WYL domain-containing protein</fullName>
    </submittedName>
</protein>
<evidence type="ECO:0000313" key="3">
    <source>
        <dbReference type="EMBL" id="GHB49467.1"/>
    </source>
</evidence>
<dbReference type="Pfam" id="PF25583">
    <property type="entry name" value="WCX"/>
    <property type="match status" value="1"/>
</dbReference>
<reference evidence="3" key="1">
    <citation type="journal article" date="2014" name="Int. J. Syst. Evol. Microbiol.">
        <title>Complete genome sequence of Corynebacterium casei LMG S-19264T (=DSM 44701T), isolated from a smear-ripened cheese.</title>
        <authorList>
            <consortium name="US DOE Joint Genome Institute (JGI-PGF)"/>
            <person name="Walter F."/>
            <person name="Albersmeier A."/>
            <person name="Kalinowski J."/>
            <person name="Ruckert C."/>
        </authorList>
    </citation>
    <scope>NUCLEOTIDE SEQUENCE</scope>
    <source>
        <strain evidence="3">KCTC 23224</strain>
    </source>
</reference>